<reference evidence="2 3" key="1">
    <citation type="submission" date="2020-04" db="EMBL/GenBank/DDBJ databases">
        <title>MicrobeNet Type strains.</title>
        <authorList>
            <person name="Nicholson A.C."/>
        </authorList>
    </citation>
    <scope>NUCLEOTIDE SEQUENCE [LARGE SCALE GENOMIC DNA]</scope>
    <source>
        <strain evidence="2 3">DSM 44956</strain>
    </source>
</reference>
<proteinExistence type="predicted"/>
<dbReference type="Pfam" id="PF13424">
    <property type="entry name" value="TPR_12"/>
    <property type="match status" value="1"/>
</dbReference>
<dbReference type="EMBL" id="JAAXOS010000008">
    <property type="protein sequence ID" value="NKY27943.1"/>
    <property type="molecule type" value="Genomic_DNA"/>
</dbReference>
<dbReference type="Gene3D" id="1.25.40.10">
    <property type="entry name" value="Tetratricopeptide repeat domain"/>
    <property type="match status" value="2"/>
</dbReference>
<dbReference type="InterPro" id="IPR019734">
    <property type="entry name" value="TPR_rpt"/>
</dbReference>
<evidence type="ECO:0000313" key="2">
    <source>
        <dbReference type="EMBL" id="NKY27943.1"/>
    </source>
</evidence>
<protein>
    <submittedName>
        <fullName evidence="2">Tetratricopeptide repeat protein</fullName>
    </submittedName>
</protein>
<evidence type="ECO:0000313" key="3">
    <source>
        <dbReference type="Proteomes" id="UP000540698"/>
    </source>
</evidence>
<comment type="caution">
    <text evidence="2">The sequence shown here is derived from an EMBL/GenBank/DDBJ whole genome shotgun (WGS) entry which is preliminary data.</text>
</comment>
<dbReference type="InterPro" id="IPR011990">
    <property type="entry name" value="TPR-like_helical_dom_sf"/>
</dbReference>
<organism evidence="2 3">
    <name type="scientific">Nocardia gamkensis</name>
    <dbReference type="NCBI Taxonomy" id="352869"/>
    <lineage>
        <taxon>Bacteria</taxon>
        <taxon>Bacillati</taxon>
        <taxon>Actinomycetota</taxon>
        <taxon>Actinomycetes</taxon>
        <taxon>Mycobacteriales</taxon>
        <taxon>Nocardiaceae</taxon>
        <taxon>Nocardia</taxon>
    </lineage>
</organism>
<keyword evidence="3" id="KW-1185">Reference proteome</keyword>
<dbReference type="Pfam" id="PF13181">
    <property type="entry name" value="TPR_8"/>
    <property type="match status" value="1"/>
</dbReference>
<gene>
    <name evidence="2" type="ORF">HGB38_17175</name>
</gene>
<feature type="coiled-coil region" evidence="1">
    <location>
        <begin position="93"/>
        <end position="120"/>
    </location>
</feature>
<dbReference type="Proteomes" id="UP000540698">
    <property type="component" value="Unassembled WGS sequence"/>
</dbReference>
<accession>A0A7X6L4Z1</accession>
<keyword evidence="1" id="KW-0175">Coiled coil</keyword>
<dbReference type="RefSeq" id="WP_062975782.1">
    <property type="nucleotide sequence ID" value="NZ_JAAXOS010000008.1"/>
</dbReference>
<dbReference type="SUPFAM" id="SSF48452">
    <property type="entry name" value="TPR-like"/>
    <property type="match status" value="2"/>
</dbReference>
<sequence length="508" mass="54306">MAEPTPDDGRELLAAGAAAYTRGDPAEAKRLFEDAAERTTGDIRLGAIINAASMADELGDHAASLTLYRSALAEMPEHAPRLRPNALVNMSQALQHLGELDAAQEALEQARALLADNTDTDLGVLRVACLLSLTAVALHRQNWAYAAELATESLEAARRFAPQLAGHPLMNLAATYFETGRRDLAVDFARQALAAFESAGDRNAVAETEQNLATMLVRVERYDEAEAPLRSSQEYFEQAGLGHRAGIGLETMGFLAEGRGDLASAREFYERSLAYFVASEAVLDAADVRIRSATLAFRSGRVGECEELLATAFAIYAERGLGLHCAQLDFWHATLLEGAIGATESPQAEMLARAVGIAVPAALAIDAVRHTLPNGTQREQWNRQIADPAMRLAFRFAYLSGNGVLVADLVETQCAGTTLALDRAEREAPTRLPLELLDPPEEFTDHPGSAALQLGAALAEVAAGAGLPVAPPPRLALAAEGRIALAPFIAAAEQRYGRVIRDDRVLTV</sequence>
<evidence type="ECO:0000256" key="1">
    <source>
        <dbReference type="SAM" id="Coils"/>
    </source>
</evidence>
<dbReference type="AlphaFoldDB" id="A0A7X6L4Z1"/>
<name>A0A7X6L4Z1_9NOCA</name>
<dbReference type="SMART" id="SM00028">
    <property type="entry name" value="TPR"/>
    <property type="match status" value="7"/>
</dbReference>